<dbReference type="InterPro" id="IPR036291">
    <property type="entry name" value="NAD(P)-bd_dom_sf"/>
</dbReference>
<keyword evidence="2" id="KW-0521">NADP</keyword>
<dbReference type="PROSITE" id="PS00061">
    <property type="entry name" value="ADH_SHORT"/>
    <property type="match status" value="1"/>
</dbReference>
<evidence type="ECO:0000313" key="5">
    <source>
        <dbReference type="Proteomes" id="UP000247810"/>
    </source>
</evidence>
<dbReference type="Gene3D" id="3.40.50.720">
    <property type="entry name" value="NAD(P)-binding Rossmann-like Domain"/>
    <property type="match status" value="1"/>
</dbReference>
<dbReference type="GO" id="GO:0050664">
    <property type="term" value="F:oxidoreductase activity, acting on NAD(P)H, oxygen as acceptor"/>
    <property type="evidence" value="ECO:0007669"/>
    <property type="project" value="TreeGrafter"/>
</dbReference>
<gene>
    <name evidence="4" type="ORF">BO71DRAFT_399600</name>
</gene>
<evidence type="ECO:0000256" key="3">
    <source>
        <dbReference type="ARBA" id="ARBA00023002"/>
    </source>
</evidence>
<accession>A0A319D8M0</accession>
<dbReference type="SUPFAM" id="SSF51735">
    <property type="entry name" value="NAD(P)-binding Rossmann-fold domains"/>
    <property type="match status" value="1"/>
</dbReference>
<dbReference type="Pfam" id="PF13561">
    <property type="entry name" value="adh_short_C2"/>
    <property type="match status" value="1"/>
</dbReference>
<dbReference type="InterPro" id="IPR020904">
    <property type="entry name" value="Sc_DH/Rdtase_CS"/>
</dbReference>
<dbReference type="PANTHER" id="PTHR43008">
    <property type="entry name" value="BENZIL REDUCTASE"/>
    <property type="match status" value="1"/>
</dbReference>
<dbReference type="AlphaFoldDB" id="A0A319D8M0"/>
<evidence type="ECO:0000256" key="1">
    <source>
        <dbReference type="ARBA" id="ARBA00006484"/>
    </source>
</evidence>
<keyword evidence="3" id="KW-0560">Oxidoreductase</keyword>
<reference evidence="4 5" key="1">
    <citation type="submission" date="2018-02" db="EMBL/GenBank/DDBJ databases">
        <title>The genomes of Aspergillus section Nigri reveals drivers in fungal speciation.</title>
        <authorList>
            <consortium name="DOE Joint Genome Institute"/>
            <person name="Vesth T.C."/>
            <person name="Nybo J."/>
            <person name="Theobald S."/>
            <person name="Brandl J."/>
            <person name="Frisvad J.C."/>
            <person name="Nielsen K.F."/>
            <person name="Lyhne E.K."/>
            <person name="Kogle M.E."/>
            <person name="Kuo A."/>
            <person name="Riley R."/>
            <person name="Clum A."/>
            <person name="Nolan M."/>
            <person name="Lipzen A."/>
            <person name="Salamov A."/>
            <person name="Henrissat B."/>
            <person name="Wiebenga A."/>
            <person name="De vries R.P."/>
            <person name="Grigoriev I.V."/>
            <person name="Mortensen U.H."/>
            <person name="Andersen M.R."/>
            <person name="Baker S.E."/>
        </authorList>
    </citation>
    <scope>NUCLEOTIDE SEQUENCE [LARGE SCALE GENOMIC DNA]</scope>
    <source>
        <strain evidence="4 5">CBS 707.79</strain>
    </source>
</reference>
<dbReference type="PANTHER" id="PTHR43008:SF4">
    <property type="entry name" value="CHAIN DEHYDROGENASE, PUTATIVE (AFU_ORTHOLOGUE AFUA_4G08710)-RELATED"/>
    <property type="match status" value="1"/>
</dbReference>
<name>A0A319D8M0_9EURO</name>
<dbReference type="Proteomes" id="UP000247810">
    <property type="component" value="Unassembled WGS sequence"/>
</dbReference>
<dbReference type="InterPro" id="IPR002347">
    <property type="entry name" value="SDR_fam"/>
</dbReference>
<organism evidence="4 5">
    <name type="scientific">Aspergillus ellipticus CBS 707.79</name>
    <dbReference type="NCBI Taxonomy" id="1448320"/>
    <lineage>
        <taxon>Eukaryota</taxon>
        <taxon>Fungi</taxon>
        <taxon>Dikarya</taxon>
        <taxon>Ascomycota</taxon>
        <taxon>Pezizomycotina</taxon>
        <taxon>Eurotiomycetes</taxon>
        <taxon>Eurotiomycetidae</taxon>
        <taxon>Eurotiales</taxon>
        <taxon>Aspergillaceae</taxon>
        <taxon>Aspergillus</taxon>
        <taxon>Aspergillus subgen. Circumdati</taxon>
    </lineage>
</organism>
<dbReference type="STRING" id="1448320.A0A319D8M0"/>
<dbReference type="GO" id="GO:0044550">
    <property type="term" value="P:secondary metabolite biosynthetic process"/>
    <property type="evidence" value="ECO:0007669"/>
    <property type="project" value="UniProtKB-ARBA"/>
</dbReference>
<evidence type="ECO:0000256" key="2">
    <source>
        <dbReference type="ARBA" id="ARBA00022857"/>
    </source>
</evidence>
<protein>
    <submittedName>
        <fullName evidence="4">Oxidoreductase</fullName>
    </submittedName>
</protein>
<dbReference type="PRINTS" id="PR00081">
    <property type="entry name" value="GDHRDH"/>
</dbReference>
<dbReference type="VEuPathDB" id="FungiDB:BO71DRAFT_399600"/>
<comment type="similarity">
    <text evidence="1">Belongs to the short-chain dehydrogenases/reductases (SDR) family.</text>
</comment>
<evidence type="ECO:0000313" key="4">
    <source>
        <dbReference type="EMBL" id="PYH93611.1"/>
    </source>
</evidence>
<dbReference type="OrthoDB" id="47007at2759"/>
<dbReference type="EMBL" id="KZ825889">
    <property type="protein sequence ID" value="PYH93611.1"/>
    <property type="molecule type" value="Genomic_DNA"/>
</dbReference>
<proteinExistence type="inferred from homology"/>
<dbReference type="GO" id="GO:0016616">
    <property type="term" value="F:oxidoreductase activity, acting on the CH-OH group of donors, NAD or NADP as acceptor"/>
    <property type="evidence" value="ECO:0007669"/>
    <property type="project" value="UniProtKB-ARBA"/>
</dbReference>
<keyword evidence="5" id="KW-1185">Reference proteome</keyword>
<sequence>MASEPNAPTIPWIRLGELDMNSSLTQPPPPFPATNSASDNAKQRFSVTGNALFTGGAGTLALASARALLEHGLKGLALFDLPPALEKGTEQITALQNDFPTAKITTVPCNVTNEEEVQYAVQTAVDRLGNLKIICCFAGIVNVVPSADMAIDAWRKMQDVNTTGSWLIAQAVGRHMISHKTGGKIIFVASISGHRVNYPQPRIAYNVSKAAVLHMKSCLAAEWRQYGIHVNSISPGYMDTVLNEGDHLIGHRGVWADRNPMRRMGSPQELTGPLVLLCSDIGGSYMNGIDIVVDGMFHFLRGCGGGWVIISLHSRLGGAQV</sequence>